<evidence type="ECO:0000259" key="2">
    <source>
        <dbReference type="PROSITE" id="PS50846"/>
    </source>
</evidence>
<dbReference type="PROSITE" id="PS50846">
    <property type="entry name" value="HMA_2"/>
    <property type="match status" value="1"/>
</dbReference>
<dbReference type="SUPFAM" id="SSF55008">
    <property type="entry name" value="HMA, heavy metal-associated domain"/>
    <property type="match status" value="1"/>
</dbReference>
<dbReference type="PANTHER" id="PTHR22814">
    <property type="entry name" value="COPPER TRANSPORT PROTEIN ATOX1-RELATED"/>
    <property type="match status" value="1"/>
</dbReference>
<dbReference type="PANTHER" id="PTHR22814:SF287">
    <property type="entry name" value="COPPER TRANSPORT PROTEIN ATX1"/>
    <property type="match status" value="1"/>
</dbReference>
<sequence>MVEIKITGMHCPNCIRSATQAIQSVAGVDSVEVDLETGSARVVGSVDSAALIAAIQEVGFSAEQV</sequence>
<dbReference type="RefSeq" id="WP_386025437.1">
    <property type="nucleotide sequence ID" value="NZ_JBHUHX010000016.1"/>
</dbReference>
<dbReference type="InterPro" id="IPR036163">
    <property type="entry name" value="HMA_dom_sf"/>
</dbReference>
<dbReference type="InterPro" id="IPR006121">
    <property type="entry name" value="HMA_dom"/>
</dbReference>
<accession>A0ABW4Y6G7</accession>
<reference evidence="4" key="1">
    <citation type="journal article" date="2019" name="Int. J. Syst. Evol. Microbiol.">
        <title>The Global Catalogue of Microorganisms (GCM) 10K type strain sequencing project: providing services to taxonomists for standard genome sequencing and annotation.</title>
        <authorList>
            <consortium name="The Broad Institute Genomics Platform"/>
            <consortium name="The Broad Institute Genome Sequencing Center for Infectious Disease"/>
            <person name="Wu L."/>
            <person name="Ma J."/>
        </authorList>
    </citation>
    <scope>NUCLEOTIDE SEQUENCE [LARGE SCALE GENOMIC DNA]</scope>
    <source>
        <strain evidence="4">KACC 12597</strain>
    </source>
</reference>
<feature type="domain" description="HMA" evidence="2">
    <location>
        <begin position="1"/>
        <end position="63"/>
    </location>
</feature>
<gene>
    <name evidence="3" type="ORF">ACFSJC_07840</name>
</gene>
<keyword evidence="4" id="KW-1185">Reference proteome</keyword>
<protein>
    <submittedName>
        <fullName evidence="3">Heavy-metal-associated domain-containing protein</fullName>
    </submittedName>
</protein>
<evidence type="ECO:0000313" key="3">
    <source>
        <dbReference type="EMBL" id="MFD2111747.1"/>
    </source>
</evidence>
<evidence type="ECO:0000313" key="4">
    <source>
        <dbReference type="Proteomes" id="UP001597337"/>
    </source>
</evidence>
<comment type="caution">
    <text evidence="3">The sequence shown here is derived from an EMBL/GenBank/DDBJ whole genome shotgun (WGS) entry which is preliminary data.</text>
</comment>
<dbReference type="Pfam" id="PF00403">
    <property type="entry name" value="HMA"/>
    <property type="match status" value="1"/>
</dbReference>
<proteinExistence type="predicted"/>
<dbReference type="Proteomes" id="UP001597337">
    <property type="component" value="Unassembled WGS sequence"/>
</dbReference>
<dbReference type="Gene3D" id="3.30.70.100">
    <property type="match status" value="1"/>
</dbReference>
<organism evidence="3 4">
    <name type="scientific">Thiorhodococcus fuscus</name>
    <dbReference type="NCBI Taxonomy" id="527200"/>
    <lineage>
        <taxon>Bacteria</taxon>
        <taxon>Pseudomonadati</taxon>
        <taxon>Pseudomonadota</taxon>
        <taxon>Gammaproteobacteria</taxon>
        <taxon>Chromatiales</taxon>
        <taxon>Chromatiaceae</taxon>
        <taxon>Thiorhodococcus</taxon>
    </lineage>
</organism>
<dbReference type="CDD" id="cd00371">
    <property type="entry name" value="HMA"/>
    <property type="match status" value="1"/>
</dbReference>
<keyword evidence="1" id="KW-0479">Metal-binding</keyword>
<evidence type="ECO:0000256" key="1">
    <source>
        <dbReference type="ARBA" id="ARBA00022723"/>
    </source>
</evidence>
<dbReference type="EMBL" id="JBHUHX010000016">
    <property type="protein sequence ID" value="MFD2111747.1"/>
    <property type="molecule type" value="Genomic_DNA"/>
</dbReference>
<name>A0ABW4Y6G7_9GAMM</name>